<dbReference type="EMBL" id="VUJW01000002">
    <property type="protein sequence ID" value="KAA1428460.1"/>
    <property type="molecule type" value="Genomic_DNA"/>
</dbReference>
<dbReference type="RefSeq" id="WP_149749396.1">
    <property type="nucleotide sequence ID" value="NZ_VUJW01000002.1"/>
</dbReference>
<evidence type="ECO:0000313" key="5">
    <source>
        <dbReference type="Proteomes" id="UP000324351"/>
    </source>
</evidence>
<keyword evidence="5" id="KW-1185">Reference proteome</keyword>
<keyword evidence="2" id="KW-0472">Membrane</keyword>
<protein>
    <recommendedName>
        <fullName evidence="3">Protein kinase domain-containing protein</fullName>
    </recommendedName>
</protein>
<dbReference type="PANTHER" id="PTHR44329">
    <property type="entry name" value="SERINE/THREONINE-PROTEIN KINASE TNNI3K-RELATED"/>
    <property type="match status" value="1"/>
</dbReference>
<keyword evidence="2" id="KW-1133">Transmembrane helix</keyword>
<accession>A0A5B1M9S3</accession>
<dbReference type="GO" id="GO:0005524">
    <property type="term" value="F:ATP binding"/>
    <property type="evidence" value="ECO:0007669"/>
    <property type="project" value="InterPro"/>
</dbReference>
<organism evidence="4 5">
    <name type="scientific">Nocardioides antri</name>
    <dbReference type="NCBI Taxonomy" id="2607659"/>
    <lineage>
        <taxon>Bacteria</taxon>
        <taxon>Bacillati</taxon>
        <taxon>Actinomycetota</taxon>
        <taxon>Actinomycetes</taxon>
        <taxon>Propionibacteriales</taxon>
        <taxon>Nocardioidaceae</taxon>
        <taxon>Nocardioides</taxon>
    </lineage>
</organism>
<dbReference type="PROSITE" id="PS50011">
    <property type="entry name" value="PROTEIN_KINASE_DOM"/>
    <property type="match status" value="1"/>
</dbReference>
<evidence type="ECO:0000256" key="2">
    <source>
        <dbReference type="SAM" id="Phobius"/>
    </source>
</evidence>
<evidence type="ECO:0000259" key="3">
    <source>
        <dbReference type="PROSITE" id="PS50011"/>
    </source>
</evidence>
<comment type="caution">
    <text evidence="4">The sequence shown here is derived from an EMBL/GenBank/DDBJ whole genome shotgun (WGS) entry which is preliminary data.</text>
</comment>
<dbReference type="SUPFAM" id="SSF56112">
    <property type="entry name" value="Protein kinase-like (PK-like)"/>
    <property type="match status" value="1"/>
</dbReference>
<dbReference type="Gene3D" id="1.10.510.10">
    <property type="entry name" value="Transferase(Phosphotransferase) domain 1"/>
    <property type="match status" value="1"/>
</dbReference>
<dbReference type="Proteomes" id="UP000324351">
    <property type="component" value="Unassembled WGS sequence"/>
</dbReference>
<feature type="compositionally biased region" description="Basic and acidic residues" evidence="1">
    <location>
        <begin position="220"/>
        <end position="234"/>
    </location>
</feature>
<dbReference type="GO" id="GO:0004674">
    <property type="term" value="F:protein serine/threonine kinase activity"/>
    <property type="evidence" value="ECO:0007669"/>
    <property type="project" value="TreeGrafter"/>
</dbReference>
<feature type="transmembrane region" description="Helical" evidence="2">
    <location>
        <begin position="289"/>
        <end position="311"/>
    </location>
</feature>
<reference evidence="4 5" key="1">
    <citation type="submission" date="2019-09" db="EMBL/GenBank/DDBJ databases">
        <title>Nocardioides panacisoli sp. nov., isolated from the soil of a ginseng field.</title>
        <authorList>
            <person name="Cho C."/>
        </authorList>
    </citation>
    <scope>NUCLEOTIDE SEQUENCE [LARGE SCALE GENOMIC DNA]</scope>
    <source>
        <strain evidence="4 5">BN140041</strain>
    </source>
</reference>
<dbReference type="AlphaFoldDB" id="A0A5B1M9S3"/>
<evidence type="ECO:0000313" key="4">
    <source>
        <dbReference type="EMBL" id="KAA1428460.1"/>
    </source>
</evidence>
<keyword evidence="2" id="KW-0812">Transmembrane</keyword>
<sequence length="439" mass="46638">MSLLEITTYGRNTLRRRRQEARLVAATPFPGLARACERDPLSPTASLVTEYVPDVSLDDLVSIAPLPAAAALHALQDVAGTLDAMHECGLVHGDLRPATVYVLPDGRSALAHPGEMPPASATRQETARRNDAHAFAMLAFELLTGDHPHDVQTAIARAPSLPTLPRAAALALKRALTATPARRPRPLELVATLDTIPAEDWPTNRLRRAAVVPLPAEPPVARRPEAPDAERWAPREGGAPVEAEAEPEVEVGVETEPVALRPPTATSPVVVRIVPAQPRKRRLRRFFEMFVIILGLATVLAGGGVGAWLLFAPPTASAGDDASGRLEVQGIALTVTPPQVHCPRASLHLTAAISIEGGAGELELQWRLPNGSIAETDRFSVDDGEETVHAALDLTLRGKEQVIDEVVAVVSPGDAQATIPLRYLCPTGDQPAPPPNPSA</sequence>
<dbReference type="InterPro" id="IPR000719">
    <property type="entry name" value="Prot_kinase_dom"/>
</dbReference>
<gene>
    <name evidence="4" type="ORF">F0U47_05960</name>
</gene>
<reference evidence="4 5" key="2">
    <citation type="submission" date="2019-09" db="EMBL/GenBank/DDBJ databases">
        <authorList>
            <person name="Jin C."/>
        </authorList>
    </citation>
    <scope>NUCLEOTIDE SEQUENCE [LARGE SCALE GENOMIC DNA]</scope>
    <source>
        <strain evidence="4 5">BN140041</strain>
    </source>
</reference>
<proteinExistence type="predicted"/>
<feature type="domain" description="Protein kinase" evidence="3">
    <location>
        <begin position="1"/>
        <end position="196"/>
    </location>
</feature>
<name>A0A5B1M9S3_9ACTN</name>
<dbReference type="PANTHER" id="PTHR44329:SF214">
    <property type="entry name" value="PROTEIN KINASE DOMAIN-CONTAINING PROTEIN"/>
    <property type="match status" value="1"/>
</dbReference>
<evidence type="ECO:0000256" key="1">
    <source>
        <dbReference type="SAM" id="MobiDB-lite"/>
    </source>
</evidence>
<dbReference type="InterPro" id="IPR051681">
    <property type="entry name" value="Ser/Thr_Kinases-Pseudokinases"/>
</dbReference>
<feature type="region of interest" description="Disordered" evidence="1">
    <location>
        <begin position="218"/>
        <end position="248"/>
    </location>
</feature>
<dbReference type="InterPro" id="IPR011009">
    <property type="entry name" value="Kinase-like_dom_sf"/>
</dbReference>